<dbReference type="Gene3D" id="2.60.120.260">
    <property type="entry name" value="Galactose-binding domain-like"/>
    <property type="match status" value="1"/>
</dbReference>
<feature type="signal peptide" evidence="1">
    <location>
        <begin position="1"/>
        <end position="18"/>
    </location>
</feature>
<keyword evidence="3" id="KW-1185">Reference proteome</keyword>
<proteinExistence type="predicted"/>
<protein>
    <submittedName>
        <fullName evidence="2">Uncharacterized protein</fullName>
    </submittedName>
</protein>
<comment type="caution">
    <text evidence="2">The sequence shown here is derived from an EMBL/GenBank/DDBJ whole genome shotgun (WGS) entry which is preliminary data.</text>
</comment>
<feature type="chain" id="PRO_5040247563" evidence="1">
    <location>
        <begin position="19"/>
        <end position="185"/>
    </location>
</feature>
<dbReference type="AlphaFoldDB" id="A0A9P4LJN8"/>
<keyword evidence="1" id="KW-0732">Signal</keyword>
<evidence type="ECO:0000313" key="3">
    <source>
        <dbReference type="Proteomes" id="UP000799777"/>
    </source>
</evidence>
<dbReference type="OrthoDB" id="3769880at2759"/>
<evidence type="ECO:0000256" key="1">
    <source>
        <dbReference type="SAM" id="SignalP"/>
    </source>
</evidence>
<dbReference type="Proteomes" id="UP000799777">
    <property type="component" value="Unassembled WGS sequence"/>
</dbReference>
<sequence>MFLTLLLWAFSFIPLLAAIPTTSAPLQKRCTNALTNPSFESGESPWLAMAFGSWAQRGVYTSPSGGHDGNDFYYGEVNATVADATLTVSQSSLSLQAGSTVDCSAWVASNRPGNTGSTRVEVFLDEKTCGSAVYLGTSGWTKVGGKITVDGTASHTFAVVVLSDEAGPDGAMVWIDEAVVGNGWC</sequence>
<accession>A0A9P4LJN8</accession>
<dbReference type="EMBL" id="ML978236">
    <property type="protein sequence ID" value="KAF2026807.1"/>
    <property type="molecule type" value="Genomic_DNA"/>
</dbReference>
<reference evidence="2" key="1">
    <citation type="journal article" date="2020" name="Stud. Mycol.">
        <title>101 Dothideomycetes genomes: a test case for predicting lifestyles and emergence of pathogens.</title>
        <authorList>
            <person name="Haridas S."/>
            <person name="Albert R."/>
            <person name="Binder M."/>
            <person name="Bloem J."/>
            <person name="Labutti K."/>
            <person name="Salamov A."/>
            <person name="Andreopoulos B."/>
            <person name="Baker S."/>
            <person name="Barry K."/>
            <person name="Bills G."/>
            <person name="Bluhm B."/>
            <person name="Cannon C."/>
            <person name="Castanera R."/>
            <person name="Culley D."/>
            <person name="Daum C."/>
            <person name="Ezra D."/>
            <person name="Gonzalez J."/>
            <person name="Henrissat B."/>
            <person name="Kuo A."/>
            <person name="Liang C."/>
            <person name="Lipzen A."/>
            <person name="Lutzoni F."/>
            <person name="Magnuson J."/>
            <person name="Mondo S."/>
            <person name="Nolan M."/>
            <person name="Ohm R."/>
            <person name="Pangilinan J."/>
            <person name="Park H.-J."/>
            <person name="Ramirez L."/>
            <person name="Alfaro M."/>
            <person name="Sun H."/>
            <person name="Tritt A."/>
            <person name="Yoshinaga Y."/>
            <person name="Zwiers L.-H."/>
            <person name="Turgeon B."/>
            <person name="Goodwin S."/>
            <person name="Spatafora J."/>
            <person name="Crous P."/>
            <person name="Grigoriev I."/>
        </authorList>
    </citation>
    <scope>NUCLEOTIDE SEQUENCE</scope>
    <source>
        <strain evidence="2">CBS 110217</strain>
    </source>
</reference>
<dbReference type="InterPro" id="IPR008979">
    <property type="entry name" value="Galactose-bd-like_sf"/>
</dbReference>
<gene>
    <name evidence="2" type="ORF">EK21DRAFT_102978</name>
</gene>
<dbReference type="SUPFAM" id="SSF49785">
    <property type="entry name" value="Galactose-binding domain-like"/>
    <property type="match status" value="1"/>
</dbReference>
<organism evidence="2 3">
    <name type="scientific">Setomelanomma holmii</name>
    <dbReference type="NCBI Taxonomy" id="210430"/>
    <lineage>
        <taxon>Eukaryota</taxon>
        <taxon>Fungi</taxon>
        <taxon>Dikarya</taxon>
        <taxon>Ascomycota</taxon>
        <taxon>Pezizomycotina</taxon>
        <taxon>Dothideomycetes</taxon>
        <taxon>Pleosporomycetidae</taxon>
        <taxon>Pleosporales</taxon>
        <taxon>Pleosporineae</taxon>
        <taxon>Phaeosphaeriaceae</taxon>
        <taxon>Setomelanomma</taxon>
    </lineage>
</organism>
<name>A0A9P4LJN8_9PLEO</name>
<evidence type="ECO:0000313" key="2">
    <source>
        <dbReference type="EMBL" id="KAF2026807.1"/>
    </source>
</evidence>